<organism evidence="1 2">
    <name type="scientific">Patella caerulea</name>
    <name type="common">Rayed Mediterranean limpet</name>
    <dbReference type="NCBI Taxonomy" id="87958"/>
    <lineage>
        <taxon>Eukaryota</taxon>
        <taxon>Metazoa</taxon>
        <taxon>Spiralia</taxon>
        <taxon>Lophotrochozoa</taxon>
        <taxon>Mollusca</taxon>
        <taxon>Gastropoda</taxon>
        <taxon>Patellogastropoda</taxon>
        <taxon>Patelloidea</taxon>
        <taxon>Patellidae</taxon>
        <taxon>Patella</taxon>
    </lineage>
</organism>
<gene>
    <name evidence="1" type="ORF">SNE40_018072</name>
</gene>
<dbReference type="AlphaFoldDB" id="A0AAN8PBM6"/>
<dbReference type="Proteomes" id="UP001347796">
    <property type="component" value="Unassembled WGS sequence"/>
</dbReference>
<evidence type="ECO:0000313" key="2">
    <source>
        <dbReference type="Proteomes" id="UP001347796"/>
    </source>
</evidence>
<feature type="non-terminal residue" evidence="1">
    <location>
        <position position="1"/>
    </location>
</feature>
<dbReference type="EMBL" id="JAZGQO010000012">
    <property type="protein sequence ID" value="KAK6172123.1"/>
    <property type="molecule type" value="Genomic_DNA"/>
</dbReference>
<name>A0AAN8PBM6_PATCE</name>
<proteinExistence type="predicted"/>
<evidence type="ECO:0000313" key="1">
    <source>
        <dbReference type="EMBL" id="KAK6172123.1"/>
    </source>
</evidence>
<protein>
    <submittedName>
        <fullName evidence="1">Uncharacterized protein</fullName>
    </submittedName>
</protein>
<comment type="caution">
    <text evidence="1">The sequence shown here is derived from an EMBL/GenBank/DDBJ whole genome shotgun (WGS) entry which is preliminary data.</text>
</comment>
<sequence length="24" mass="2869">CDDQIIILDYLSRYLKTRNVDSPQ</sequence>
<reference evidence="1 2" key="1">
    <citation type="submission" date="2024-01" db="EMBL/GenBank/DDBJ databases">
        <title>The genome of the rayed Mediterranean limpet Patella caerulea (Linnaeus, 1758).</title>
        <authorList>
            <person name="Anh-Thu Weber A."/>
            <person name="Halstead-Nussloch G."/>
        </authorList>
    </citation>
    <scope>NUCLEOTIDE SEQUENCE [LARGE SCALE GENOMIC DNA]</scope>
    <source>
        <strain evidence="1">AATW-2023a</strain>
        <tissue evidence="1">Whole specimen</tissue>
    </source>
</reference>
<accession>A0AAN8PBM6</accession>
<keyword evidence="2" id="KW-1185">Reference proteome</keyword>